<keyword evidence="2 5" id="KW-0238">DNA-binding</keyword>
<dbReference type="InterPro" id="IPR003313">
    <property type="entry name" value="AraC-bd"/>
</dbReference>
<dbReference type="GO" id="GO:0003700">
    <property type="term" value="F:DNA-binding transcription factor activity"/>
    <property type="evidence" value="ECO:0007669"/>
    <property type="project" value="InterPro"/>
</dbReference>
<reference evidence="5 6" key="1">
    <citation type="submission" date="2018-04" db="EMBL/GenBank/DDBJ databases">
        <title>Genomic Encyclopedia of Archaeal and Bacterial Type Strains, Phase II (KMG-II): from individual species to whole genera.</title>
        <authorList>
            <person name="Goeker M."/>
        </authorList>
    </citation>
    <scope>NUCLEOTIDE SEQUENCE [LARGE SCALE GENOMIC DNA]</scope>
    <source>
        <strain evidence="5 6">DSM 18806</strain>
    </source>
</reference>
<accession>A0A2T5IIX3</accession>
<name>A0A2T5IIX3_9LACT</name>
<gene>
    <name evidence="5" type="ORF">C8U37_11246</name>
</gene>
<dbReference type="Gene3D" id="2.60.120.280">
    <property type="entry name" value="Regulatory protein AraC"/>
    <property type="match status" value="1"/>
</dbReference>
<dbReference type="InterPro" id="IPR037923">
    <property type="entry name" value="HTH-like"/>
</dbReference>
<dbReference type="InterPro" id="IPR018062">
    <property type="entry name" value="HTH_AraC-typ_CS"/>
</dbReference>
<evidence type="ECO:0000256" key="2">
    <source>
        <dbReference type="ARBA" id="ARBA00023125"/>
    </source>
</evidence>
<dbReference type="Pfam" id="PF02311">
    <property type="entry name" value="AraC_binding"/>
    <property type="match status" value="1"/>
</dbReference>
<dbReference type="PANTHER" id="PTHR43280:SF2">
    <property type="entry name" value="HTH-TYPE TRANSCRIPTIONAL REGULATOR EXSA"/>
    <property type="match status" value="1"/>
</dbReference>
<feature type="domain" description="HTH araC/xylS-type" evidence="4">
    <location>
        <begin position="171"/>
        <end position="270"/>
    </location>
</feature>
<evidence type="ECO:0000259" key="4">
    <source>
        <dbReference type="PROSITE" id="PS01124"/>
    </source>
</evidence>
<dbReference type="SUPFAM" id="SSF46689">
    <property type="entry name" value="Homeodomain-like"/>
    <property type="match status" value="2"/>
</dbReference>
<dbReference type="GO" id="GO:0043565">
    <property type="term" value="F:sequence-specific DNA binding"/>
    <property type="evidence" value="ECO:0007669"/>
    <property type="project" value="InterPro"/>
</dbReference>
<dbReference type="InterPro" id="IPR018060">
    <property type="entry name" value="HTH_AraC"/>
</dbReference>
<dbReference type="Pfam" id="PF12833">
    <property type="entry name" value="HTH_18"/>
    <property type="match status" value="1"/>
</dbReference>
<dbReference type="PRINTS" id="PR00032">
    <property type="entry name" value="HTHARAC"/>
</dbReference>
<dbReference type="AlphaFoldDB" id="A0A2T5IIX3"/>
<dbReference type="OrthoDB" id="62429at2"/>
<dbReference type="Proteomes" id="UP000244161">
    <property type="component" value="Unassembled WGS sequence"/>
</dbReference>
<dbReference type="PANTHER" id="PTHR43280">
    <property type="entry name" value="ARAC-FAMILY TRANSCRIPTIONAL REGULATOR"/>
    <property type="match status" value="1"/>
</dbReference>
<dbReference type="InterPro" id="IPR009057">
    <property type="entry name" value="Homeodomain-like_sf"/>
</dbReference>
<protein>
    <submittedName>
        <fullName evidence="5">AraC-like DNA-binding protein</fullName>
    </submittedName>
</protein>
<keyword evidence="6" id="KW-1185">Reference proteome</keyword>
<dbReference type="EMBL" id="QAOM01000012">
    <property type="protein sequence ID" value="PTQ83777.1"/>
    <property type="molecule type" value="Genomic_DNA"/>
</dbReference>
<dbReference type="SUPFAM" id="SSF51215">
    <property type="entry name" value="Regulatory protein AraC"/>
    <property type="match status" value="1"/>
</dbReference>
<evidence type="ECO:0000256" key="3">
    <source>
        <dbReference type="ARBA" id="ARBA00023163"/>
    </source>
</evidence>
<organism evidence="5 6">
    <name type="scientific">Trichococcus patagoniensis</name>
    <dbReference type="NCBI Taxonomy" id="382641"/>
    <lineage>
        <taxon>Bacteria</taxon>
        <taxon>Bacillati</taxon>
        <taxon>Bacillota</taxon>
        <taxon>Bacilli</taxon>
        <taxon>Lactobacillales</taxon>
        <taxon>Carnobacteriaceae</taxon>
        <taxon>Trichococcus</taxon>
    </lineage>
</organism>
<evidence type="ECO:0000313" key="5">
    <source>
        <dbReference type="EMBL" id="PTQ83777.1"/>
    </source>
</evidence>
<keyword evidence="1" id="KW-0805">Transcription regulation</keyword>
<dbReference type="RefSeq" id="WP_108032982.1">
    <property type="nucleotide sequence ID" value="NZ_QAOM01000012.1"/>
</dbReference>
<keyword evidence="3" id="KW-0804">Transcription</keyword>
<dbReference type="PROSITE" id="PS01124">
    <property type="entry name" value="HTH_ARAC_FAMILY_2"/>
    <property type="match status" value="1"/>
</dbReference>
<evidence type="ECO:0000256" key="1">
    <source>
        <dbReference type="ARBA" id="ARBA00023015"/>
    </source>
</evidence>
<sequence>MIITINNLDYRSTNIPMMVLTLGFKHNQESINRIEGVSHFQWFFCEKGQGEVIIDEKKMIINEGQGFLIYPNTAHEYHALSDEWLLDFVGFNGDICLELLTNLDMTQSGAYHLSDTQIFSTSVLEMINTYKTSANFKIELSTYCYKLLLNLANAVRLIIGENQFGTNRTVNSIISFIEENYHQPINLDDIASSCGMTKEHICGVFKKNMNQTINHFLTNVRIIHARVELLQFPEKKIHQIADSCGFRDSSYFCKVFKKHVGYSPEQFRKVRY</sequence>
<dbReference type="InterPro" id="IPR020449">
    <property type="entry name" value="Tscrpt_reg_AraC-type_HTH"/>
</dbReference>
<evidence type="ECO:0000313" key="6">
    <source>
        <dbReference type="Proteomes" id="UP000244161"/>
    </source>
</evidence>
<dbReference type="SMART" id="SM00342">
    <property type="entry name" value="HTH_ARAC"/>
    <property type="match status" value="1"/>
</dbReference>
<dbReference type="PROSITE" id="PS00041">
    <property type="entry name" value="HTH_ARAC_FAMILY_1"/>
    <property type="match status" value="1"/>
</dbReference>
<comment type="caution">
    <text evidence="5">The sequence shown here is derived from an EMBL/GenBank/DDBJ whole genome shotgun (WGS) entry which is preliminary data.</text>
</comment>
<proteinExistence type="predicted"/>
<dbReference type="Gene3D" id="1.10.10.60">
    <property type="entry name" value="Homeodomain-like"/>
    <property type="match status" value="2"/>
</dbReference>